<keyword evidence="5" id="KW-0813">Transport</keyword>
<gene>
    <name evidence="18" type="primary">cyoD</name>
    <name evidence="18" type="ORF">PQU94_09250</name>
</gene>
<evidence type="ECO:0000256" key="17">
    <source>
        <dbReference type="SAM" id="Phobius"/>
    </source>
</evidence>
<comment type="similarity">
    <text evidence="2">Belongs to the cytochrome c oxidase bacterial subunit 4 family.</text>
</comment>
<evidence type="ECO:0000256" key="11">
    <source>
        <dbReference type="ARBA" id="ARBA00023136"/>
    </source>
</evidence>
<evidence type="ECO:0000256" key="7">
    <source>
        <dbReference type="ARBA" id="ARBA00022692"/>
    </source>
</evidence>
<dbReference type="RefSeq" id="WP_272741173.1">
    <property type="nucleotide sequence ID" value="NZ_JAQQKW010000004.1"/>
</dbReference>
<comment type="subunit">
    <text evidence="3">Heterooctamer of two A chains, two B chains, two C chains and two D chains.</text>
</comment>
<evidence type="ECO:0000256" key="1">
    <source>
        <dbReference type="ARBA" id="ARBA00004651"/>
    </source>
</evidence>
<keyword evidence="11 17" id="KW-0472">Membrane</keyword>
<comment type="caution">
    <text evidence="18">The sequence shown here is derived from an EMBL/GenBank/DDBJ whole genome shotgun (WGS) entry which is preliminary data.</text>
</comment>
<evidence type="ECO:0000256" key="6">
    <source>
        <dbReference type="ARBA" id="ARBA00022475"/>
    </source>
</evidence>
<dbReference type="InterPro" id="IPR014210">
    <property type="entry name" value="Cyt_o_ubiqinol_oxidase_su4"/>
</dbReference>
<evidence type="ECO:0000256" key="15">
    <source>
        <dbReference type="ARBA" id="ARBA00031887"/>
    </source>
</evidence>
<organism evidence="18 19">
    <name type="scientific">Asticcacaulis currens</name>
    <dbReference type="NCBI Taxonomy" id="2984210"/>
    <lineage>
        <taxon>Bacteria</taxon>
        <taxon>Pseudomonadati</taxon>
        <taxon>Pseudomonadota</taxon>
        <taxon>Alphaproteobacteria</taxon>
        <taxon>Caulobacterales</taxon>
        <taxon>Caulobacteraceae</taxon>
        <taxon>Asticcacaulis</taxon>
    </lineage>
</organism>
<evidence type="ECO:0000256" key="12">
    <source>
        <dbReference type="ARBA" id="ARBA00025694"/>
    </source>
</evidence>
<evidence type="ECO:0000256" key="10">
    <source>
        <dbReference type="ARBA" id="ARBA00023002"/>
    </source>
</evidence>
<keyword evidence="7 17" id="KW-0812">Transmembrane</keyword>
<dbReference type="Proteomes" id="UP001216595">
    <property type="component" value="Unassembled WGS sequence"/>
</dbReference>
<evidence type="ECO:0000256" key="8">
    <source>
        <dbReference type="ARBA" id="ARBA00022982"/>
    </source>
</evidence>
<dbReference type="InterPro" id="IPR005171">
    <property type="entry name" value="Cyt_c_oxidase_su4_prok"/>
</dbReference>
<dbReference type="PANTHER" id="PTHR36835">
    <property type="entry name" value="CYTOCHROME BO(3) UBIQUINOL OXIDASE SUBUNIT 4"/>
    <property type="match status" value="1"/>
</dbReference>
<dbReference type="NCBIfam" id="TIGR02847">
    <property type="entry name" value="CyoD"/>
    <property type="match status" value="1"/>
</dbReference>
<keyword evidence="9 17" id="KW-1133">Transmembrane helix</keyword>
<evidence type="ECO:0000313" key="18">
    <source>
        <dbReference type="EMBL" id="MDC7694466.1"/>
    </source>
</evidence>
<evidence type="ECO:0000256" key="4">
    <source>
        <dbReference type="ARBA" id="ARBA00014689"/>
    </source>
</evidence>
<keyword evidence="10" id="KW-0560">Oxidoreductase</keyword>
<proteinExistence type="inferred from homology"/>
<dbReference type="InterPro" id="IPR050968">
    <property type="entry name" value="Cytochrome_c_oxidase_bac_sub4"/>
</dbReference>
<keyword evidence="19" id="KW-1185">Reference proteome</keyword>
<feature type="transmembrane region" description="Helical" evidence="17">
    <location>
        <begin position="48"/>
        <end position="68"/>
    </location>
</feature>
<dbReference type="PANTHER" id="PTHR36835:SF1">
    <property type="entry name" value="CYTOCHROME BO(3) UBIQUINOL OXIDASE SUBUNIT 4"/>
    <property type="match status" value="1"/>
</dbReference>
<evidence type="ECO:0000256" key="9">
    <source>
        <dbReference type="ARBA" id="ARBA00022989"/>
    </source>
</evidence>
<comment type="subcellular location">
    <subcellularLocation>
        <location evidence="1">Cell membrane</location>
        <topology evidence="1">Multi-pass membrane protein</topology>
    </subcellularLocation>
</comment>
<evidence type="ECO:0000256" key="5">
    <source>
        <dbReference type="ARBA" id="ARBA00022448"/>
    </source>
</evidence>
<name>A0ABT5IG79_9CAUL</name>
<keyword evidence="6" id="KW-1003">Cell membrane</keyword>
<dbReference type="Pfam" id="PF03626">
    <property type="entry name" value="COX4_pro"/>
    <property type="match status" value="1"/>
</dbReference>
<reference evidence="18 19" key="1">
    <citation type="submission" date="2023-01" db="EMBL/GenBank/DDBJ databases">
        <title>Novel species of the genus Asticcacaulis isolated from rivers.</title>
        <authorList>
            <person name="Lu H."/>
        </authorList>
    </citation>
    <scope>NUCLEOTIDE SEQUENCE [LARGE SCALE GENOMIC DNA]</scope>
    <source>
        <strain evidence="18 19">DXS10W</strain>
    </source>
</reference>
<dbReference type="EMBL" id="JAQQKW010000004">
    <property type="protein sequence ID" value="MDC7694466.1"/>
    <property type="molecule type" value="Genomic_DNA"/>
</dbReference>
<keyword evidence="8" id="KW-0249">Electron transport</keyword>
<evidence type="ECO:0000256" key="2">
    <source>
        <dbReference type="ARBA" id="ARBA00008079"/>
    </source>
</evidence>
<accession>A0ABT5IG79</accession>
<feature type="transmembrane region" description="Helical" evidence="17">
    <location>
        <begin position="108"/>
        <end position="129"/>
    </location>
</feature>
<feature type="transmembrane region" description="Helical" evidence="17">
    <location>
        <begin position="74"/>
        <end position="96"/>
    </location>
</feature>
<comment type="function">
    <text evidence="12">Cytochrome bo(3) ubiquinol terminal oxidase is the component of the aerobic respiratory chain of E.coli that predominates when cells are grown at high aeration. Has proton pump activity across the membrane in addition to electron transfer, pumping 2 protons/electron.</text>
</comment>
<evidence type="ECO:0000256" key="3">
    <source>
        <dbReference type="ARBA" id="ARBA00011700"/>
    </source>
</evidence>
<protein>
    <recommendedName>
        <fullName evidence="4">Cytochrome bo(3) ubiquinol oxidase subunit 4</fullName>
    </recommendedName>
    <alternativeName>
        <fullName evidence="16">Cytochrome o ubiquinol oxidase subunit 4</fullName>
    </alternativeName>
    <alternativeName>
        <fullName evidence="13">Oxidase bo(3) subunit 4</fullName>
    </alternativeName>
    <alternativeName>
        <fullName evidence="14">Ubiquinol oxidase polypeptide IV</fullName>
    </alternativeName>
    <alternativeName>
        <fullName evidence="15">Ubiquinol oxidase subunit 4</fullName>
    </alternativeName>
</protein>
<evidence type="ECO:0000256" key="16">
    <source>
        <dbReference type="ARBA" id="ARBA00032185"/>
    </source>
</evidence>
<evidence type="ECO:0000313" key="19">
    <source>
        <dbReference type="Proteomes" id="UP001216595"/>
    </source>
</evidence>
<sequence>MHIPDKPTLHPAKDPHTELADHHAVDKLNHGDAHGHDHGAGHASVKDYLIGFSLSVILTAIPFVLTMLKLMPTATLVPVILILGVIQIVVHLRYFLHMNSSSSQVWNNLAFIFTAIIVGILIIGSLWVMTHLNHNMAPGMMSGGGLG</sequence>
<evidence type="ECO:0000256" key="14">
    <source>
        <dbReference type="ARBA" id="ARBA00030211"/>
    </source>
</evidence>
<evidence type="ECO:0000256" key="13">
    <source>
        <dbReference type="ARBA" id="ARBA00030071"/>
    </source>
</evidence>